<dbReference type="PANTHER" id="PTHR43741:SF2">
    <property type="entry name" value="FMN-DEPENDENT NADH:QUINONE OXIDOREDUCTASE"/>
    <property type="match status" value="1"/>
</dbReference>
<name>E1SU87_FERBD</name>
<keyword evidence="4 6" id="KW-0520">NAD</keyword>
<protein>
    <recommendedName>
        <fullName evidence="6">FMN dependent NADH:quinone oxidoreductase</fullName>
        <ecNumber evidence="6">1.6.5.-</ecNumber>
    </recommendedName>
    <alternativeName>
        <fullName evidence="6">Azo-dye reductase</fullName>
    </alternativeName>
    <alternativeName>
        <fullName evidence="6">FMN-dependent NADH-azo compound oxidoreductase</fullName>
    </alternativeName>
    <alternativeName>
        <fullName evidence="6">FMN-dependent NADH-azoreductase</fullName>
        <ecNumber evidence="6">1.7.1.17</ecNumber>
    </alternativeName>
</protein>
<dbReference type="InterPro" id="IPR029039">
    <property type="entry name" value="Flavoprotein-like_sf"/>
</dbReference>
<evidence type="ECO:0000313" key="8">
    <source>
        <dbReference type="EMBL" id="ADN76220.1"/>
    </source>
</evidence>
<comment type="function">
    <text evidence="6">Also exhibits azoreductase activity. Catalyzes the reductive cleavage of the azo bond in aromatic azo compounds to the corresponding amines.</text>
</comment>
<sequence length="201" mass="21347">MATLLVIHSSPNLQQSHTRALAARYVSQWQARHPEGRVIERDLALAPPPHLDMATIGAFYTPEAERGADAKAALALSDALIAELLAADEVVIGAPMHNFSVPSALKAWIDHICRVGVTFRYTEQGPQGLLGDKRAVLISARGGNYGSGSPASGMNHQDTYLRTVMSFIGITEVATINAEGVASGEAGLDQAQSQIDRLHAA</sequence>
<keyword evidence="3 6" id="KW-0560">Oxidoreductase</keyword>
<evidence type="ECO:0000259" key="7">
    <source>
        <dbReference type="Pfam" id="PF02525"/>
    </source>
</evidence>
<comment type="caution">
    <text evidence="6">Lacks conserved residue(s) required for the propagation of feature annotation.</text>
</comment>
<evidence type="ECO:0000256" key="3">
    <source>
        <dbReference type="ARBA" id="ARBA00023002"/>
    </source>
</evidence>
<evidence type="ECO:0000256" key="4">
    <source>
        <dbReference type="ARBA" id="ARBA00023027"/>
    </source>
</evidence>
<dbReference type="GO" id="GO:0016655">
    <property type="term" value="F:oxidoreductase activity, acting on NAD(P)H, quinone or similar compound as acceptor"/>
    <property type="evidence" value="ECO:0007669"/>
    <property type="project" value="InterPro"/>
</dbReference>
<comment type="catalytic activity">
    <reaction evidence="5">
        <text>N,N-dimethyl-1,4-phenylenediamine + anthranilate + 2 NAD(+) = 2-(4-dimethylaminophenyl)diazenylbenzoate + 2 NADH + 2 H(+)</text>
        <dbReference type="Rhea" id="RHEA:55872"/>
        <dbReference type="ChEBI" id="CHEBI:15378"/>
        <dbReference type="ChEBI" id="CHEBI:15783"/>
        <dbReference type="ChEBI" id="CHEBI:16567"/>
        <dbReference type="ChEBI" id="CHEBI:57540"/>
        <dbReference type="ChEBI" id="CHEBI:57945"/>
        <dbReference type="ChEBI" id="CHEBI:71579"/>
        <dbReference type="EC" id="1.7.1.17"/>
    </reaction>
    <physiologicalReaction direction="right-to-left" evidence="5">
        <dbReference type="Rhea" id="RHEA:55874"/>
    </physiologicalReaction>
</comment>
<dbReference type="AlphaFoldDB" id="E1SU87"/>
<dbReference type="EMBL" id="CP002209">
    <property type="protein sequence ID" value="ADN76220.1"/>
    <property type="molecule type" value="Genomic_DNA"/>
</dbReference>
<reference evidence="8 9" key="1">
    <citation type="journal article" date="2010" name="Stand. Genomic Sci.">
        <title>Complete genome sequence of Ferrimonas balearica type strain (PAT).</title>
        <authorList>
            <person name="Nolan M."/>
            <person name="Sikorski J."/>
            <person name="Davenport K."/>
            <person name="Lucas S."/>
            <person name="Glavina Del Rio T."/>
            <person name="Tice H."/>
            <person name="Cheng J."/>
            <person name="Goodwin L."/>
            <person name="Pitluck S."/>
            <person name="Liolios K."/>
            <person name="Ivanova N."/>
            <person name="Mavromatis K."/>
            <person name="Ovchinnikova G."/>
            <person name="Pati A."/>
            <person name="Chen A."/>
            <person name="Palaniappan K."/>
            <person name="Land M."/>
            <person name="Hauser L."/>
            <person name="Chang Y."/>
            <person name="Jeffries C."/>
            <person name="Tapia R."/>
            <person name="Brettin T."/>
            <person name="Detter J."/>
            <person name="Han C."/>
            <person name="Yasawong M."/>
            <person name="Rohde M."/>
            <person name="Tindall B."/>
            <person name="Goker M."/>
            <person name="Woyke T."/>
            <person name="Bristow J."/>
            <person name="Eisen J."/>
            <person name="Markowitz V."/>
            <person name="Hugenholtz P."/>
            <person name="Kyrpides N."/>
            <person name="Klenk H."/>
            <person name="Lapidus A."/>
        </authorList>
    </citation>
    <scope>NUCLEOTIDE SEQUENCE [LARGE SCALE GENOMIC DNA]</scope>
    <source>
        <strain evidence="9">DSM 9799 / CCM 4581 / KCTC 23876 / PAT</strain>
    </source>
</reference>
<dbReference type="STRING" id="550540.Fbal_2017"/>
<dbReference type="SUPFAM" id="SSF52218">
    <property type="entry name" value="Flavoproteins"/>
    <property type="match status" value="1"/>
</dbReference>
<comment type="catalytic activity">
    <reaction evidence="6">
        <text>2 a quinone + NADH + H(+) = 2 a 1,4-benzosemiquinone + NAD(+)</text>
        <dbReference type="Rhea" id="RHEA:65952"/>
        <dbReference type="ChEBI" id="CHEBI:15378"/>
        <dbReference type="ChEBI" id="CHEBI:57540"/>
        <dbReference type="ChEBI" id="CHEBI:57945"/>
        <dbReference type="ChEBI" id="CHEBI:132124"/>
        <dbReference type="ChEBI" id="CHEBI:134225"/>
    </reaction>
</comment>
<dbReference type="RefSeq" id="WP_013345526.1">
    <property type="nucleotide sequence ID" value="NC_014541.1"/>
</dbReference>
<evidence type="ECO:0000313" key="9">
    <source>
        <dbReference type="Proteomes" id="UP000006683"/>
    </source>
</evidence>
<dbReference type="InterPro" id="IPR023048">
    <property type="entry name" value="NADH:quinone_OxRdtase_FMN_depd"/>
</dbReference>
<comment type="similarity">
    <text evidence="6">Belongs to the azoreductase type 1 family.</text>
</comment>
<dbReference type="GO" id="GO:0009055">
    <property type="term" value="F:electron transfer activity"/>
    <property type="evidence" value="ECO:0007669"/>
    <property type="project" value="UniProtKB-UniRule"/>
</dbReference>
<dbReference type="eggNOG" id="COG1182">
    <property type="taxonomic scope" value="Bacteria"/>
</dbReference>
<dbReference type="GO" id="GO:0010181">
    <property type="term" value="F:FMN binding"/>
    <property type="evidence" value="ECO:0007669"/>
    <property type="project" value="UniProtKB-UniRule"/>
</dbReference>
<evidence type="ECO:0000256" key="1">
    <source>
        <dbReference type="ARBA" id="ARBA00022630"/>
    </source>
</evidence>
<dbReference type="Pfam" id="PF02525">
    <property type="entry name" value="Flavodoxin_2"/>
    <property type="match status" value="1"/>
</dbReference>
<organism evidence="8 9">
    <name type="scientific">Ferrimonas balearica (strain DSM 9799 / CCM 4581 / KCTC 23876 / PAT)</name>
    <dbReference type="NCBI Taxonomy" id="550540"/>
    <lineage>
        <taxon>Bacteria</taxon>
        <taxon>Pseudomonadati</taxon>
        <taxon>Pseudomonadota</taxon>
        <taxon>Gammaproteobacteria</taxon>
        <taxon>Alteromonadales</taxon>
        <taxon>Ferrimonadaceae</taxon>
        <taxon>Ferrimonas</taxon>
    </lineage>
</organism>
<keyword evidence="2 6" id="KW-0288">FMN</keyword>
<comment type="function">
    <text evidence="6">Quinone reductase that provides resistance to thiol-specific stress caused by electrophilic quinones.</text>
</comment>
<dbReference type="KEGG" id="fbl:Fbal_2017"/>
<dbReference type="EC" id="1.7.1.17" evidence="6"/>
<comment type="subunit">
    <text evidence="6">Homodimer.</text>
</comment>
<evidence type="ECO:0000256" key="6">
    <source>
        <dbReference type="HAMAP-Rule" id="MF_01216"/>
    </source>
</evidence>
<dbReference type="HOGENOM" id="CLU_088964_0_0_6"/>
<feature type="domain" description="Flavodoxin-like fold" evidence="7">
    <location>
        <begin position="3"/>
        <end position="196"/>
    </location>
</feature>
<dbReference type="GO" id="GO:0016652">
    <property type="term" value="F:oxidoreductase activity, acting on NAD(P)H as acceptor"/>
    <property type="evidence" value="ECO:0007669"/>
    <property type="project" value="UniProtKB-UniRule"/>
</dbReference>
<dbReference type="Proteomes" id="UP000006683">
    <property type="component" value="Chromosome"/>
</dbReference>
<feature type="binding site" evidence="6">
    <location>
        <position position="10"/>
    </location>
    <ligand>
        <name>FMN</name>
        <dbReference type="ChEBI" id="CHEBI:58210"/>
    </ligand>
</feature>
<dbReference type="InterPro" id="IPR050104">
    <property type="entry name" value="FMN-dep_NADH:Q_OxRdtase_AzoR1"/>
</dbReference>
<evidence type="ECO:0000256" key="5">
    <source>
        <dbReference type="ARBA" id="ARBA00048542"/>
    </source>
</evidence>
<dbReference type="InterPro" id="IPR003680">
    <property type="entry name" value="Flavodoxin_fold"/>
</dbReference>
<dbReference type="Gene3D" id="3.40.50.360">
    <property type="match status" value="1"/>
</dbReference>
<dbReference type="PANTHER" id="PTHR43741">
    <property type="entry name" value="FMN-DEPENDENT NADH-AZOREDUCTASE 1"/>
    <property type="match status" value="1"/>
</dbReference>
<dbReference type="OrthoDB" id="9787136at2"/>
<dbReference type="EC" id="1.6.5.-" evidence="6"/>
<accession>E1SU87</accession>
<dbReference type="GO" id="GO:0016787">
    <property type="term" value="F:hydrolase activity"/>
    <property type="evidence" value="ECO:0007669"/>
    <property type="project" value="UniProtKB-KW"/>
</dbReference>
<dbReference type="HAMAP" id="MF_01216">
    <property type="entry name" value="Azoreductase_type1"/>
    <property type="match status" value="1"/>
</dbReference>
<comment type="cofactor">
    <cofactor evidence="6">
        <name>FMN</name>
        <dbReference type="ChEBI" id="CHEBI:58210"/>
    </cofactor>
    <text evidence="6">Binds 1 FMN per subunit.</text>
</comment>
<evidence type="ECO:0000256" key="2">
    <source>
        <dbReference type="ARBA" id="ARBA00022643"/>
    </source>
</evidence>
<keyword evidence="1 6" id="KW-0285">Flavoprotein</keyword>
<keyword evidence="9" id="KW-1185">Reference proteome</keyword>
<proteinExistence type="inferred from homology"/>
<dbReference type="GeneID" id="67182227"/>
<keyword evidence="8" id="KW-0378">Hydrolase</keyword>
<gene>
    <name evidence="6" type="primary">azoR</name>
    <name evidence="8" type="ordered locus">Fbal_2017</name>
</gene>